<dbReference type="SUPFAM" id="SSF52540">
    <property type="entry name" value="P-loop containing nucleoside triphosphate hydrolases"/>
    <property type="match status" value="1"/>
</dbReference>
<dbReference type="Pfam" id="PF13191">
    <property type="entry name" value="AAA_16"/>
    <property type="match status" value="1"/>
</dbReference>
<feature type="domain" description="AAA+ ATPase" evidence="1">
    <location>
        <begin position="288"/>
        <end position="437"/>
    </location>
</feature>
<dbReference type="InterPro" id="IPR041664">
    <property type="entry name" value="AAA_16"/>
</dbReference>
<organism evidence="2 3">
    <name type="scientific">Virgisporangium aliadipatigenens</name>
    <dbReference type="NCBI Taxonomy" id="741659"/>
    <lineage>
        <taxon>Bacteria</taxon>
        <taxon>Bacillati</taxon>
        <taxon>Actinomycetota</taxon>
        <taxon>Actinomycetes</taxon>
        <taxon>Micromonosporales</taxon>
        <taxon>Micromonosporaceae</taxon>
        <taxon>Virgisporangium</taxon>
    </lineage>
</organism>
<protein>
    <recommendedName>
        <fullName evidence="1">AAA+ ATPase domain-containing protein</fullName>
    </recommendedName>
</protein>
<dbReference type="Proteomes" id="UP000619260">
    <property type="component" value="Unassembled WGS sequence"/>
</dbReference>
<evidence type="ECO:0000313" key="3">
    <source>
        <dbReference type="Proteomes" id="UP000619260"/>
    </source>
</evidence>
<keyword evidence="3" id="KW-1185">Reference proteome</keyword>
<evidence type="ECO:0000313" key="2">
    <source>
        <dbReference type="EMBL" id="GIJ51648.1"/>
    </source>
</evidence>
<sequence>MTASFTVEPPPLTVVGVAIGTYEYAELYEPLAKTVALVQEVAGRLSNESSVISDPCGDDVRRALDKALPDGGLTGRGLIVVWSGHGANVQNELRFVTRDTKEPTQNGTYPPSALAELAVNSGAEQILLIVDTCYAGAGLVPVLSMADRMTDAAGQTPSIWFGVLAATVSYTEAVEGALLSHVRDLFRQSAPNACAAVWSPHNRYLRGDEVLWGLVEAWGTGGNQRPHQATKGHARPLLENPRYSPGGEFLVAHLLAASRGADPGEEAWYFSGRRGVLRQLVDRMAVRQPGLVVVTGPAGCGKSAVLGRIAALSDRAERRRIIEHAPLAAADPDPGEHAVDATVNLRNKAPQEVIVELAGRLGSGNAQTIYALMDWAVQQRTPPVLVVDGLDEAGGQARLIAADIIRLSEVCCILVATRPFESGAALAAQEESLPQLLAAPSTLVVDLGETGRAEIKTDIEEYVGRRLALLQLTAGQLAAAVERITGVAVDDAEGGAFLLARALTTHVQGAPLDIDRLSNSIEEAFDRDLAQWPELTRDGVPIPGAARHLLYALAFAAGGGLPARDVWPTVATALRDDGFEFGEADVYTLLGSLGDSYGRYVMSSSEGEQAVYRLYHRRLVDHLRGKIGIGDERLVRVFAALKTLAERQLREGQ</sequence>
<gene>
    <name evidence="2" type="ORF">Val02_85340</name>
</gene>
<dbReference type="InterPro" id="IPR003593">
    <property type="entry name" value="AAA+_ATPase"/>
</dbReference>
<name>A0A8J3YW57_9ACTN</name>
<reference evidence="2" key="1">
    <citation type="submission" date="2021-01" db="EMBL/GenBank/DDBJ databases">
        <title>Whole genome shotgun sequence of Virgisporangium aliadipatigenens NBRC 105644.</title>
        <authorList>
            <person name="Komaki H."/>
            <person name="Tamura T."/>
        </authorList>
    </citation>
    <scope>NUCLEOTIDE SEQUENCE</scope>
    <source>
        <strain evidence="2">NBRC 105644</strain>
    </source>
</reference>
<proteinExistence type="predicted"/>
<dbReference type="AlphaFoldDB" id="A0A8J3YW57"/>
<dbReference type="EMBL" id="BOPF01000052">
    <property type="protein sequence ID" value="GIJ51648.1"/>
    <property type="molecule type" value="Genomic_DNA"/>
</dbReference>
<dbReference type="RefSeq" id="WP_203905048.1">
    <property type="nucleotide sequence ID" value="NZ_BOPF01000052.1"/>
</dbReference>
<evidence type="ECO:0000259" key="1">
    <source>
        <dbReference type="SMART" id="SM00382"/>
    </source>
</evidence>
<dbReference type="SMART" id="SM00382">
    <property type="entry name" value="AAA"/>
    <property type="match status" value="1"/>
</dbReference>
<accession>A0A8J3YW57</accession>
<comment type="caution">
    <text evidence="2">The sequence shown here is derived from an EMBL/GenBank/DDBJ whole genome shotgun (WGS) entry which is preliminary data.</text>
</comment>
<dbReference type="InterPro" id="IPR027417">
    <property type="entry name" value="P-loop_NTPase"/>
</dbReference>